<evidence type="ECO:0000256" key="13">
    <source>
        <dbReference type="ARBA" id="ARBA00023306"/>
    </source>
</evidence>
<dbReference type="GO" id="GO:0008360">
    <property type="term" value="P:regulation of cell shape"/>
    <property type="evidence" value="ECO:0007669"/>
    <property type="project" value="UniProtKB-KW"/>
</dbReference>
<dbReference type="InterPro" id="IPR003170">
    <property type="entry name" value="MurB"/>
</dbReference>
<dbReference type="NCBIfam" id="TIGR00179">
    <property type="entry name" value="murB"/>
    <property type="match status" value="1"/>
</dbReference>
<keyword evidence="9 16" id="KW-0521">NADP</keyword>
<dbReference type="PANTHER" id="PTHR21071:SF4">
    <property type="entry name" value="UDP-N-ACETYLENOLPYRUVOYLGLUCOSAMINE REDUCTASE"/>
    <property type="match status" value="1"/>
</dbReference>
<dbReference type="Gene3D" id="3.90.78.10">
    <property type="entry name" value="UDP-N-acetylenolpyruvoylglucosamine reductase, C-terminal domain"/>
    <property type="match status" value="1"/>
</dbReference>
<evidence type="ECO:0000256" key="11">
    <source>
        <dbReference type="ARBA" id="ARBA00022984"/>
    </source>
</evidence>
<feature type="active site" evidence="16">
    <location>
        <position position="184"/>
    </location>
</feature>
<dbReference type="InterPro" id="IPR016167">
    <property type="entry name" value="FAD-bd_PCMH_sub1"/>
</dbReference>
<evidence type="ECO:0000259" key="17">
    <source>
        <dbReference type="PROSITE" id="PS51387"/>
    </source>
</evidence>
<protein>
    <recommendedName>
        <fullName evidence="16">UDP-N-acetylenolpyruvoylglucosamine reductase</fullName>
        <ecNumber evidence="16">1.3.1.98</ecNumber>
    </recommendedName>
    <alternativeName>
        <fullName evidence="16">UDP-N-acetylmuramate dehydrogenase</fullName>
    </alternativeName>
</protein>
<dbReference type="InterPro" id="IPR011601">
    <property type="entry name" value="MurB_C"/>
</dbReference>
<evidence type="ECO:0000256" key="5">
    <source>
        <dbReference type="ARBA" id="ARBA00022490"/>
    </source>
</evidence>
<evidence type="ECO:0000256" key="4">
    <source>
        <dbReference type="ARBA" id="ARBA00004752"/>
    </source>
</evidence>
<dbReference type="Pfam" id="PF02873">
    <property type="entry name" value="MurB_C"/>
    <property type="match status" value="1"/>
</dbReference>
<organism evidence="18 19">
    <name type="scientific">Candidatus Azambacteria bacterium RIFCSPLOWO2_02_FULL_44_14</name>
    <dbReference type="NCBI Taxonomy" id="1797306"/>
    <lineage>
        <taxon>Bacteria</taxon>
        <taxon>Candidatus Azamiibacteriota</taxon>
    </lineage>
</organism>
<evidence type="ECO:0000256" key="15">
    <source>
        <dbReference type="ARBA" id="ARBA00048914"/>
    </source>
</evidence>
<dbReference type="GO" id="GO:0005829">
    <property type="term" value="C:cytosol"/>
    <property type="evidence" value="ECO:0007669"/>
    <property type="project" value="TreeGrafter"/>
</dbReference>
<dbReference type="InterPro" id="IPR016169">
    <property type="entry name" value="FAD-bd_PCMH_sub2"/>
</dbReference>
<comment type="function">
    <text evidence="2 16">Cell wall formation.</text>
</comment>
<comment type="similarity">
    <text evidence="16">Belongs to the MurB family.</text>
</comment>
<dbReference type="GO" id="GO:0008762">
    <property type="term" value="F:UDP-N-acetylmuramate dehydrogenase activity"/>
    <property type="evidence" value="ECO:0007669"/>
    <property type="project" value="UniProtKB-UniRule"/>
</dbReference>
<evidence type="ECO:0000256" key="8">
    <source>
        <dbReference type="ARBA" id="ARBA00022827"/>
    </source>
</evidence>
<evidence type="ECO:0000256" key="12">
    <source>
        <dbReference type="ARBA" id="ARBA00023002"/>
    </source>
</evidence>
<dbReference type="AlphaFoldDB" id="A0A1F5CBW6"/>
<dbReference type="Proteomes" id="UP000177197">
    <property type="component" value="Unassembled WGS sequence"/>
</dbReference>
<dbReference type="PROSITE" id="PS51387">
    <property type="entry name" value="FAD_PCMH"/>
    <property type="match status" value="1"/>
</dbReference>
<keyword evidence="5 16" id="KW-0963">Cytoplasm</keyword>
<comment type="subcellular location">
    <subcellularLocation>
        <location evidence="3 16">Cytoplasm</location>
    </subcellularLocation>
</comment>
<dbReference type="UniPathway" id="UPA00219"/>
<keyword evidence="10 16" id="KW-0133">Cell shape</keyword>
<dbReference type="EMBL" id="MEYV01000010">
    <property type="protein sequence ID" value="OGD40359.1"/>
    <property type="molecule type" value="Genomic_DNA"/>
</dbReference>
<evidence type="ECO:0000256" key="3">
    <source>
        <dbReference type="ARBA" id="ARBA00004496"/>
    </source>
</evidence>
<dbReference type="GO" id="GO:0071949">
    <property type="term" value="F:FAD binding"/>
    <property type="evidence" value="ECO:0007669"/>
    <property type="project" value="InterPro"/>
</dbReference>
<feature type="domain" description="FAD-binding PCMH-type" evidence="17">
    <location>
        <begin position="41"/>
        <end position="205"/>
    </location>
</feature>
<comment type="catalytic activity">
    <reaction evidence="15 16">
        <text>UDP-N-acetyl-alpha-D-muramate + NADP(+) = UDP-N-acetyl-3-O-(1-carboxyvinyl)-alpha-D-glucosamine + NADPH + H(+)</text>
        <dbReference type="Rhea" id="RHEA:12248"/>
        <dbReference type="ChEBI" id="CHEBI:15378"/>
        <dbReference type="ChEBI" id="CHEBI:57783"/>
        <dbReference type="ChEBI" id="CHEBI:58349"/>
        <dbReference type="ChEBI" id="CHEBI:68483"/>
        <dbReference type="ChEBI" id="CHEBI:70757"/>
        <dbReference type="EC" id="1.3.1.98"/>
    </reaction>
</comment>
<dbReference type="EC" id="1.3.1.98" evidence="16"/>
<dbReference type="SUPFAM" id="SSF56176">
    <property type="entry name" value="FAD-binding/transporter-associated domain-like"/>
    <property type="match status" value="1"/>
</dbReference>
<feature type="active site" description="Proton donor" evidence="16">
    <location>
        <position position="234"/>
    </location>
</feature>
<sequence>MENIIALSLDSPLSHSESHNLMEYIRGLKKDIVLAKYTTYRIGGPADYFLAIKNQADIEEALKFADENSLSVFILAGGSNILFSDGGFRGLIIKIENQELKIQNNTINAGAGATMVELVNAAVEVGLAGLEWAGGLPGTLGGAIRGNAGCFGGEIKDVLEQVSAITRSGELKYYSNKDCCFSYRDSVFKRNDEIIFSAVLSLCSGNPEKLREEVFEHIGYRQKRQPLEFPNCGSIFKNCSLDIVPKLVQEKFSGKIKKDPFPILPTAVLIDAAGLKGFSAGGAKISEKHPNFIINDNNATASDIIEIIGRVKEKVKAEFNVDLAEEIEFIGF</sequence>
<keyword evidence="12 16" id="KW-0560">Oxidoreductase</keyword>
<comment type="pathway">
    <text evidence="4 16">Cell wall biogenesis; peptidoglycan biosynthesis.</text>
</comment>
<dbReference type="InterPro" id="IPR006094">
    <property type="entry name" value="Oxid_FAD_bind_N"/>
</dbReference>
<evidence type="ECO:0000256" key="16">
    <source>
        <dbReference type="HAMAP-Rule" id="MF_00037"/>
    </source>
</evidence>
<evidence type="ECO:0000256" key="2">
    <source>
        <dbReference type="ARBA" id="ARBA00003921"/>
    </source>
</evidence>
<reference evidence="18 19" key="1">
    <citation type="journal article" date="2016" name="Nat. Commun.">
        <title>Thousands of microbial genomes shed light on interconnected biogeochemical processes in an aquifer system.</title>
        <authorList>
            <person name="Anantharaman K."/>
            <person name="Brown C.T."/>
            <person name="Hug L.A."/>
            <person name="Sharon I."/>
            <person name="Castelle C.J."/>
            <person name="Probst A.J."/>
            <person name="Thomas B.C."/>
            <person name="Singh A."/>
            <person name="Wilkins M.J."/>
            <person name="Karaoz U."/>
            <person name="Brodie E.L."/>
            <person name="Williams K.H."/>
            <person name="Hubbard S.S."/>
            <person name="Banfield J.F."/>
        </authorList>
    </citation>
    <scope>NUCLEOTIDE SEQUENCE [LARGE SCALE GENOMIC DNA]</scope>
</reference>
<dbReference type="InterPro" id="IPR036635">
    <property type="entry name" value="MurB_C_sf"/>
</dbReference>
<evidence type="ECO:0000256" key="1">
    <source>
        <dbReference type="ARBA" id="ARBA00001974"/>
    </source>
</evidence>
<keyword evidence="7 16" id="KW-0285">Flavoprotein</keyword>
<evidence type="ECO:0000256" key="14">
    <source>
        <dbReference type="ARBA" id="ARBA00023316"/>
    </source>
</evidence>
<evidence type="ECO:0000256" key="6">
    <source>
        <dbReference type="ARBA" id="ARBA00022618"/>
    </source>
</evidence>
<keyword evidence="13 16" id="KW-0131">Cell cycle</keyword>
<evidence type="ECO:0000256" key="10">
    <source>
        <dbReference type="ARBA" id="ARBA00022960"/>
    </source>
</evidence>
<dbReference type="SUPFAM" id="SSF56194">
    <property type="entry name" value="Uridine diphospho-N-Acetylenolpyruvylglucosamine reductase, MurB, C-terminal domain"/>
    <property type="match status" value="1"/>
</dbReference>
<gene>
    <name evidence="16" type="primary">murB</name>
    <name evidence="18" type="ORF">A3I30_03665</name>
</gene>
<dbReference type="InterPro" id="IPR036318">
    <property type="entry name" value="FAD-bd_PCMH-like_sf"/>
</dbReference>
<dbReference type="PANTHER" id="PTHR21071">
    <property type="entry name" value="UDP-N-ACETYLENOLPYRUVOYLGLUCOSAMINE REDUCTASE"/>
    <property type="match status" value="1"/>
</dbReference>
<accession>A0A1F5CBW6</accession>
<evidence type="ECO:0000256" key="7">
    <source>
        <dbReference type="ARBA" id="ARBA00022630"/>
    </source>
</evidence>
<keyword evidence="11 16" id="KW-0573">Peptidoglycan synthesis</keyword>
<dbReference type="GO" id="GO:0071555">
    <property type="term" value="P:cell wall organization"/>
    <property type="evidence" value="ECO:0007669"/>
    <property type="project" value="UniProtKB-KW"/>
</dbReference>
<keyword evidence="14 16" id="KW-0961">Cell wall biogenesis/degradation</keyword>
<dbReference type="Gene3D" id="3.30.465.10">
    <property type="match status" value="1"/>
</dbReference>
<evidence type="ECO:0000256" key="9">
    <source>
        <dbReference type="ARBA" id="ARBA00022857"/>
    </source>
</evidence>
<dbReference type="Gene3D" id="3.30.43.10">
    <property type="entry name" value="Uridine Diphospho-n-acetylenolpyruvylglucosamine Reductase, domain 2"/>
    <property type="match status" value="1"/>
</dbReference>
<dbReference type="NCBIfam" id="NF010480">
    <property type="entry name" value="PRK13905.1"/>
    <property type="match status" value="1"/>
</dbReference>
<evidence type="ECO:0000313" key="19">
    <source>
        <dbReference type="Proteomes" id="UP000177197"/>
    </source>
</evidence>
<dbReference type="HAMAP" id="MF_00037">
    <property type="entry name" value="MurB"/>
    <property type="match status" value="1"/>
</dbReference>
<name>A0A1F5CBW6_9BACT</name>
<proteinExistence type="inferred from homology"/>
<dbReference type="InterPro" id="IPR016166">
    <property type="entry name" value="FAD-bd_PCMH"/>
</dbReference>
<comment type="caution">
    <text evidence="18">The sequence shown here is derived from an EMBL/GenBank/DDBJ whole genome shotgun (WGS) entry which is preliminary data.</text>
</comment>
<dbReference type="Pfam" id="PF01565">
    <property type="entry name" value="FAD_binding_4"/>
    <property type="match status" value="1"/>
</dbReference>
<comment type="cofactor">
    <cofactor evidence="1 16">
        <name>FAD</name>
        <dbReference type="ChEBI" id="CHEBI:57692"/>
    </cofactor>
</comment>
<dbReference type="GO" id="GO:0051301">
    <property type="term" value="P:cell division"/>
    <property type="evidence" value="ECO:0007669"/>
    <property type="project" value="UniProtKB-KW"/>
</dbReference>
<feature type="active site" evidence="16">
    <location>
        <position position="326"/>
    </location>
</feature>
<keyword evidence="8 16" id="KW-0274">FAD</keyword>
<dbReference type="GO" id="GO:0009252">
    <property type="term" value="P:peptidoglycan biosynthetic process"/>
    <property type="evidence" value="ECO:0007669"/>
    <property type="project" value="UniProtKB-UniRule"/>
</dbReference>
<evidence type="ECO:0000313" key="18">
    <source>
        <dbReference type="EMBL" id="OGD40359.1"/>
    </source>
</evidence>
<keyword evidence="6 16" id="KW-0132">Cell division</keyword>